<dbReference type="GO" id="GO:0030246">
    <property type="term" value="F:carbohydrate binding"/>
    <property type="evidence" value="ECO:0007669"/>
    <property type="project" value="InterPro"/>
</dbReference>
<evidence type="ECO:0000256" key="4">
    <source>
        <dbReference type="ARBA" id="ARBA00023295"/>
    </source>
</evidence>
<evidence type="ECO:0000259" key="5">
    <source>
        <dbReference type="SMART" id="SM01038"/>
    </source>
</evidence>
<evidence type="ECO:0000256" key="2">
    <source>
        <dbReference type="ARBA" id="ARBA00012756"/>
    </source>
</evidence>
<dbReference type="Proteomes" id="UP000254863">
    <property type="component" value="Unassembled WGS sequence"/>
</dbReference>
<dbReference type="GO" id="GO:0004565">
    <property type="term" value="F:beta-galactosidase activity"/>
    <property type="evidence" value="ECO:0007669"/>
    <property type="project" value="UniProtKB-EC"/>
</dbReference>
<gene>
    <name evidence="6" type="primary">ebgA_1</name>
    <name evidence="6" type="ORF">NCTC11685_05150</name>
</gene>
<dbReference type="AlphaFoldDB" id="A0A7H4PHJ3"/>
<feature type="domain" description="Beta galactosidase small chain/" evidence="5">
    <location>
        <begin position="1"/>
        <end position="103"/>
    </location>
</feature>
<protein>
    <recommendedName>
        <fullName evidence="2">beta-galactosidase</fullName>
        <ecNumber evidence="2">3.2.1.23</ecNumber>
    </recommendedName>
</protein>
<dbReference type="SMART" id="SM01038">
    <property type="entry name" value="Bgal_small_N"/>
    <property type="match status" value="1"/>
</dbReference>
<dbReference type="EMBL" id="UGMS01000002">
    <property type="protein sequence ID" value="STW71942.1"/>
    <property type="molecule type" value="Genomic_DNA"/>
</dbReference>
<dbReference type="InterPro" id="IPR050347">
    <property type="entry name" value="Bact_Beta-galactosidase"/>
</dbReference>
<dbReference type="SUPFAM" id="SSF74650">
    <property type="entry name" value="Galactose mutarotase-like"/>
    <property type="match status" value="1"/>
</dbReference>
<sequence length="135" mass="15090">MFVNYPFPQNNGNRQHVRWAAFTDRHGSGLMVVPRDPLNISAWHYTAENLHAAQHCNELRRSDDITLNIDAQLLGLGSNSWGSEVLDSWRVWLKPFNYGFTLLPLEGGSASSQTLANHSFGAGFFSSDSHSEAEK</sequence>
<evidence type="ECO:0000313" key="7">
    <source>
        <dbReference type="Proteomes" id="UP000254863"/>
    </source>
</evidence>
<organism evidence="6 7">
    <name type="scientific">Klebsiella michiganensis</name>
    <dbReference type="NCBI Taxonomy" id="1134687"/>
    <lineage>
        <taxon>Bacteria</taxon>
        <taxon>Pseudomonadati</taxon>
        <taxon>Pseudomonadota</taxon>
        <taxon>Gammaproteobacteria</taxon>
        <taxon>Enterobacterales</taxon>
        <taxon>Enterobacteriaceae</taxon>
        <taxon>Klebsiella/Raoultella group</taxon>
        <taxon>Klebsiella</taxon>
    </lineage>
</organism>
<keyword evidence="3 6" id="KW-0378">Hydrolase</keyword>
<proteinExistence type="predicted"/>
<dbReference type="Gene3D" id="2.70.98.10">
    <property type="match status" value="1"/>
</dbReference>
<dbReference type="PANTHER" id="PTHR46323:SF2">
    <property type="entry name" value="BETA-GALACTOSIDASE"/>
    <property type="match status" value="1"/>
</dbReference>
<evidence type="ECO:0000313" key="6">
    <source>
        <dbReference type="EMBL" id="STW71942.1"/>
    </source>
</evidence>
<reference evidence="6 7" key="1">
    <citation type="submission" date="2018-06" db="EMBL/GenBank/DDBJ databases">
        <authorList>
            <consortium name="Pathogen Informatics"/>
            <person name="Doyle S."/>
        </authorList>
    </citation>
    <scope>NUCLEOTIDE SEQUENCE [LARGE SCALE GENOMIC DNA]</scope>
    <source>
        <strain evidence="6 7">NCTC11685</strain>
    </source>
</reference>
<comment type="catalytic activity">
    <reaction evidence="1">
        <text>Hydrolysis of terminal non-reducing beta-D-galactose residues in beta-D-galactosides.</text>
        <dbReference type="EC" id="3.2.1.23"/>
    </reaction>
</comment>
<dbReference type="PANTHER" id="PTHR46323">
    <property type="entry name" value="BETA-GALACTOSIDASE"/>
    <property type="match status" value="1"/>
</dbReference>
<dbReference type="GO" id="GO:0009341">
    <property type="term" value="C:beta-galactosidase complex"/>
    <property type="evidence" value="ECO:0007669"/>
    <property type="project" value="InterPro"/>
</dbReference>
<evidence type="ECO:0000256" key="3">
    <source>
        <dbReference type="ARBA" id="ARBA00022801"/>
    </source>
</evidence>
<dbReference type="InterPro" id="IPR014718">
    <property type="entry name" value="GH-type_carb-bd"/>
</dbReference>
<name>A0A7H4PHJ3_9ENTR</name>
<comment type="caution">
    <text evidence="6">The sequence shown here is derived from an EMBL/GenBank/DDBJ whole genome shotgun (WGS) entry which is preliminary data.</text>
</comment>
<dbReference type="Pfam" id="PF02929">
    <property type="entry name" value="Bgal_small_N"/>
    <property type="match status" value="1"/>
</dbReference>
<dbReference type="InterPro" id="IPR004199">
    <property type="entry name" value="B-gal_small/dom_5"/>
</dbReference>
<accession>A0A7H4PHJ3</accession>
<dbReference type="InterPro" id="IPR011013">
    <property type="entry name" value="Gal_mutarotase_sf_dom"/>
</dbReference>
<dbReference type="EC" id="3.2.1.23" evidence="2"/>
<dbReference type="GO" id="GO:0005990">
    <property type="term" value="P:lactose catabolic process"/>
    <property type="evidence" value="ECO:0007669"/>
    <property type="project" value="TreeGrafter"/>
</dbReference>
<evidence type="ECO:0000256" key="1">
    <source>
        <dbReference type="ARBA" id="ARBA00001412"/>
    </source>
</evidence>
<keyword evidence="4 6" id="KW-0326">Glycosidase</keyword>